<dbReference type="SMART" id="SM01123">
    <property type="entry name" value="DBP10CT"/>
    <property type="match status" value="1"/>
</dbReference>
<dbReference type="GeneID" id="24923102"/>
<feature type="compositionally biased region" description="Basic and acidic residues" evidence="1">
    <location>
        <begin position="1"/>
        <end position="17"/>
    </location>
</feature>
<feature type="compositionally biased region" description="Basic and acidic residues" evidence="1">
    <location>
        <begin position="182"/>
        <end position="194"/>
    </location>
</feature>
<feature type="region of interest" description="Disordered" evidence="1">
    <location>
        <begin position="1"/>
        <end position="30"/>
    </location>
</feature>
<evidence type="ECO:0000313" key="3">
    <source>
        <dbReference type="EMBL" id="CBK20349.2"/>
    </source>
</evidence>
<keyword evidence="4" id="KW-1185">Reference proteome</keyword>
<feature type="region of interest" description="Disordered" evidence="1">
    <location>
        <begin position="182"/>
        <end position="220"/>
    </location>
</feature>
<dbReference type="Proteomes" id="UP000008312">
    <property type="component" value="Unassembled WGS sequence"/>
</dbReference>
<dbReference type="EMBL" id="FN668639">
    <property type="protein sequence ID" value="CBK20349.2"/>
    <property type="molecule type" value="Genomic_DNA"/>
</dbReference>
<dbReference type="InParanoid" id="D8LXP4"/>
<dbReference type="RefSeq" id="XP_012894397.1">
    <property type="nucleotide sequence ID" value="XM_013038943.1"/>
</dbReference>
<dbReference type="GO" id="GO:0003723">
    <property type="term" value="F:RNA binding"/>
    <property type="evidence" value="ECO:0007669"/>
    <property type="project" value="InterPro"/>
</dbReference>
<evidence type="ECO:0000313" key="4">
    <source>
        <dbReference type="Proteomes" id="UP000008312"/>
    </source>
</evidence>
<dbReference type="GO" id="GO:0003724">
    <property type="term" value="F:RNA helicase activity"/>
    <property type="evidence" value="ECO:0007669"/>
    <property type="project" value="InterPro"/>
</dbReference>
<dbReference type="OrthoDB" id="10070544at2759"/>
<reference evidence="3" key="1">
    <citation type="submission" date="2010-02" db="EMBL/GenBank/DDBJ databases">
        <title>Sequencing and annotation of the Blastocystis hominis genome.</title>
        <authorList>
            <person name="Wincker P."/>
        </authorList>
    </citation>
    <scope>NUCLEOTIDE SEQUENCE</scope>
    <source>
        <strain evidence="3">Singapore isolate B</strain>
    </source>
</reference>
<organism evidence="3">
    <name type="scientific">Blastocystis hominis</name>
    <dbReference type="NCBI Taxonomy" id="12968"/>
    <lineage>
        <taxon>Eukaryota</taxon>
        <taxon>Sar</taxon>
        <taxon>Stramenopiles</taxon>
        <taxon>Bigyra</taxon>
        <taxon>Opalozoa</taxon>
        <taxon>Opalinata</taxon>
        <taxon>Blastocystidae</taxon>
        <taxon>Blastocystis</taxon>
    </lineage>
</organism>
<evidence type="ECO:0000256" key="1">
    <source>
        <dbReference type="SAM" id="MobiDB-lite"/>
    </source>
</evidence>
<dbReference type="GO" id="GO:0005524">
    <property type="term" value="F:ATP binding"/>
    <property type="evidence" value="ECO:0007669"/>
    <property type="project" value="InterPro"/>
</dbReference>
<protein>
    <recommendedName>
        <fullName evidence="2">DBP10 C-terminal domain-containing protein</fullName>
    </recommendedName>
</protein>
<proteinExistence type="predicted"/>
<dbReference type="Pfam" id="PF08147">
    <property type="entry name" value="DBP10CT"/>
    <property type="match status" value="1"/>
</dbReference>
<dbReference type="InterPro" id="IPR012541">
    <property type="entry name" value="DBP10_C"/>
</dbReference>
<sequence>MKYLNEHEREFENEGHLKAPASVSDAGKPRISKKMRAMLKNSGQKQINIKELMQNVQPKEPEEVRAIKSYRDEQFYINPEMPVIREGESDFLKVEQDDVAKMTSAANNALFELLGDDAETITKNKRIVRWDNKRKRYVRGTVGELKDNKHVRNESGQLIRSKSQGKRGELYKKWRESHKLNEQEIGEETREKPSLRGRRFEKKEKAKNSAKHILKHCEEE</sequence>
<name>D8LXP4_BLAHO</name>
<dbReference type="AlphaFoldDB" id="D8LXP4"/>
<evidence type="ECO:0000259" key="2">
    <source>
        <dbReference type="SMART" id="SM01123"/>
    </source>
</evidence>
<feature type="domain" description="DBP10 C-terminal" evidence="2">
    <location>
        <begin position="112"/>
        <end position="178"/>
    </location>
</feature>
<accession>D8LXP4</accession>
<gene>
    <name evidence="3" type="ORF">GSBLH_T00006978001</name>
</gene>
<dbReference type="GO" id="GO:0005634">
    <property type="term" value="C:nucleus"/>
    <property type="evidence" value="ECO:0007669"/>
    <property type="project" value="InterPro"/>
</dbReference>